<feature type="domain" description="ShKT" evidence="1">
    <location>
        <begin position="92"/>
        <end position="130"/>
    </location>
</feature>
<evidence type="ECO:0000313" key="3">
    <source>
        <dbReference type="Proteomes" id="UP000024635"/>
    </source>
</evidence>
<gene>
    <name evidence="2" type="primary">Acey_s0015.g2868</name>
    <name evidence="2" type="ORF">Y032_0015g2868</name>
</gene>
<evidence type="ECO:0000259" key="1">
    <source>
        <dbReference type="SMART" id="SM00254"/>
    </source>
</evidence>
<dbReference type="Proteomes" id="UP000024635">
    <property type="component" value="Unassembled WGS sequence"/>
</dbReference>
<comment type="caution">
    <text evidence="2">The sequence shown here is derived from an EMBL/GenBank/DDBJ whole genome shotgun (WGS) entry which is preliminary data.</text>
</comment>
<dbReference type="Gene3D" id="1.10.10.1940">
    <property type="match status" value="1"/>
</dbReference>
<keyword evidence="3" id="KW-1185">Reference proteome</keyword>
<protein>
    <recommendedName>
        <fullName evidence="1">ShKT domain-containing protein</fullName>
    </recommendedName>
</protein>
<accession>A0A016VAU0</accession>
<organism evidence="2 3">
    <name type="scientific">Ancylostoma ceylanicum</name>
    <dbReference type="NCBI Taxonomy" id="53326"/>
    <lineage>
        <taxon>Eukaryota</taxon>
        <taxon>Metazoa</taxon>
        <taxon>Ecdysozoa</taxon>
        <taxon>Nematoda</taxon>
        <taxon>Chromadorea</taxon>
        <taxon>Rhabditida</taxon>
        <taxon>Rhabditina</taxon>
        <taxon>Rhabditomorpha</taxon>
        <taxon>Strongyloidea</taxon>
        <taxon>Ancylostomatidae</taxon>
        <taxon>Ancylostomatinae</taxon>
        <taxon>Ancylostoma</taxon>
    </lineage>
</organism>
<dbReference type="EMBL" id="JARK01001351">
    <property type="protein sequence ID" value="EYC23853.1"/>
    <property type="molecule type" value="Genomic_DNA"/>
</dbReference>
<sequence>MWKYCNIKNSRVQNRRLCPRTSSAAPAVRGHGRHVVSPLSSLYIIALLCSDTRGIAVLLNCRMFCFPTALLLLGAITVARGDMVPLQATPPECKDLAPEPTCKQWKDSESCRNPILEPHFYCRKTCNYCI</sequence>
<dbReference type="AlphaFoldDB" id="A0A016VAU0"/>
<evidence type="ECO:0000313" key="2">
    <source>
        <dbReference type="EMBL" id="EYC23853.1"/>
    </source>
</evidence>
<reference evidence="3" key="1">
    <citation type="journal article" date="2015" name="Nat. Genet.">
        <title>The genome and transcriptome of the zoonotic hookworm Ancylostoma ceylanicum identify infection-specific gene families.</title>
        <authorList>
            <person name="Schwarz E.M."/>
            <person name="Hu Y."/>
            <person name="Antoshechkin I."/>
            <person name="Miller M.M."/>
            <person name="Sternberg P.W."/>
            <person name="Aroian R.V."/>
        </authorList>
    </citation>
    <scope>NUCLEOTIDE SEQUENCE</scope>
    <source>
        <strain evidence="3">HY135</strain>
    </source>
</reference>
<dbReference type="InterPro" id="IPR003582">
    <property type="entry name" value="ShKT_dom"/>
</dbReference>
<dbReference type="SMART" id="SM00254">
    <property type="entry name" value="ShKT"/>
    <property type="match status" value="1"/>
</dbReference>
<name>A0A016VAU0_9BILA</name>
<proteinExistence type="predicted"/>